<dbReference type="PANTHER" id="PTHR42951:SF20">
    <property type="entry name" value="BETA LACTAMASE"/>
    <property type="match status" value="1"/>
</dbReference>
<evidence type="ECO:0000313" key="3">
    <source>
        <dbReference type="Proteomes" id="UP000620596"/>
    </source>
</evidence>
<dbReference type="InterPro" id="IPR036866">
    <property type="entry name" value="RibonucZ/Hydroxyglut_hydro"/>
</dbReference>
<dbReference type="Pfam" id="PF00753">
    <property type="entry name" value="Lactamase_B"/>
    <property type="match status" value="1"/>
</dbReference>
<dbReference type="RefSeq" id="WP_188707526.1">
    <property type="nucleotide sequence ID" value="NZ_BMIG01000003.1"/>
</dbReference>
<feature type="domain" description="Metallo-beta-lactamase" evidence="1">
    <location>
        <begin position="24"/>
        <end position="232"/>
    </location>
</feature>
<comment type="caution">
    <text evidence="2">The sequence shown here is derived from an EMBL/GenBank/DDBJ whole genome shotgun (WGS) entry which is preliminary data.</text>
</comment>
<name>A0A916SCC1_9BURK</name>
<dbReference type="Gene3D" id="3.60.15.10">
    <property type="entry name" value="Ribonuclease Z/Hydroxyacylglutathione hydrolase-like"/>
    <property type="match status" value="1"/>
</dbReference>
<dbReference type="InterPro" id="IPR050855">
    <property type="entry name" value="NDM-1-like"/>
</dbReference>
<evidence type="ECO:0000313" key="2">
    <source>
        <dbReference type="EMBL" id="GGA93330.1"/>
    </source>
</evidence>
<sequence length="329" mass="35994">MSKAFASQSDLTDKKITFEQLSAHCWAYTAEGDPNSGVIIGEKFIMVSDATATPAMAQDLIARIRAVSDKPIKYVLLTHYHAVRVLGASAYMAEGATEVIASQGTYELIVERGAEDMQSEMERFPRLFRNAESVPGLTWPTLVIAGGNPVKGEVPGKLVIDLGGVRVQIWHPGPGHTRGDTIAWVAEEKVLFSGDLVEYNAGVYTGDAQLEEWPATLEALRALGAEAIVPGRGEAMKGVVDVNKAIDYTVQWVQTLYRCGKEAAAAKMDLKSAMAHTRKSMDPIFGQVFIYEHCLPFDVSRAYDEASGIKNPRIWTAERDKEMWAALQA</sequence>
<organism evidence="2 3">
    <name type="scientific">Polaromonas eurypsychrophila</name>
    <dbReference type="NCBI Taxonomy" id="1614635"/>
    <lineage>
        <taxon>Bacteria</taxon>
        <taxon>Pseudomonadati</taxon>
        <taxon>Pseudomonadota</taxon>
        <taxon>Betaproteobacteria</taxon>
        <taxon>Burkholderiales</taxon>
        <taxon>Comamonadaceae</taxon>
        <taxon>Polaromonas</taxon>
    </lineage>
</organism>
<reference evidence="2" key="2">
    <citation type="submission" date="2020-09" db="EMBL/GenBank/DDBJ databases">
        <authorList>
            <person name="Sun Q."/>
            <person name="Zhou Y."/>
        </authorList>
    </citation>
    <scope>NUCLEOTIDE SEQUENCE</scope>
    <source>
        <strain evidence="2">CGMCC 1.15322</strain>
    </source>
</reference>
<keyword evidence="3" id="KW-1185">Reference proteome</keyword>
<dbReference type="EMBL" id="BMIG01000003">
    <property type="protein sequence ID" value="GGA93330.1"/>
    <property type="molecule type" value="Genomic_DNA"/>
</dbReference>
<dbReference type="InterPro" id="IPR001279">
    <property type="entry name" value="Metallo-B-lactamas"/>
</dbReference>
<dbReference type="AlphaFoldDB" id="A0A916SCC1"/>
<reference evidence="2" key="1">
    <citation type="journal article" date="2014" name="Int. J. Syst. Evol. Microbiol.">
        <title>Complete genome sequence of Corynebacterium casei LMG S-19264T (=DSM 44701T), isolated from a smear-ripened cheese.</title>
        <authorList>
            <consortium name="US DOE Joint Genome Institute (JGI-PGF)"/>
            <person name="Walter F."/>
            <person name="Albersmeier A."/>
            <person name="Kalinowski J."/>
            <person name="Ruckert C."/>
        </authorList>
    </citation>
    <scope>NUCLEOTIDE SEQUENCE</scope>
    <source>
        <strain evidence="2">CGMCC 1.15322</strain>
    </source>
</reference>
<dbReference type="Proteomes" id="UP000620596">
    <property type="component" value="Unassembled WGS sequence"/>
</dbReference>
<gene>
    <name evidence="2" type="ORF">GCM10011496_12950</name>
</gene>
<protein>
    <submittedName>
        <fullName evidence="2">Oxidoreductase</fullName>
    </submittedName>
</protein>
<dbReference type="CDD" id="cd16282">
    <property type="entry name" value="metallo-hydrolase-like_MBL-fold"/>
    <property type="match status" value="1"/>
</dbReference>
<proteinExistence type="predicted"/>
<accession>A0A916SCC1</accession>
<dbReference type="PANTHER" id="PTHR42951">
    <property type="entry name" value="METALLO-BETA-LACTAMASE DOMAIN-CONTAINING"/>
    <property type="match status" value="1"/>
</dbReference>
<dbReference type="SUPFAM" id="SSF56281">
    <property type="entry name" value="Metallo-hydrolase/oxidoreductase"/>
    <property type="match status" value="1"/>
</dbReference>
<dbReference type="SMART" id="SM00849">
    <property type="entry name" value="Lactamase_B"/>
    <property type="match status" value="1"/>
</dbReference>
<evidence type="ECO:0000259" key="1">
    <source>
        <dbReference type="SMART" id="SM00849"/>
    </source>
</evidence>